<feature type="compositionally biased region" description="Gly residues" evidence="6">
    <location>
        <begin position="217"/>
        <end position="227"/>
    </location>
</feature>
<feature type="compositionally biased region" description="Basic residues" evidence="6">
    <location>
        <begin position="191"/>
        <end position="204"/>
    </location>
</feature>
<dbReference type="PANTHER" id="PTHR14577:SF0">
    <property type="entry name" value="NUCLEOLAR PROTEIN 12"/>
    <property type="match status" value="1"/>
</dbReference>
<dbReference type="AlphaFoldDB" id="A0A4Y7QHH0"/>
<dbReference type="InterPro" id="IPR019186">
    <property type="entry name" value="Nucleolar_protein_12"/>
</dbReference>
<evidence type="ECO:0000313" key="8">
    <source>
        <dbReference type="Proteomes" id="UP000294933"/>
    </source>
</evidence>
<dbReference type="Proteomes" id="UP000294933">
    <property type="component" value="Unassembled WGS sequence"/>
</dbReference>
<dbReference type="GO" id="GO:0005730">
    <property type="term" value="C:nucleolus"/>
    <property type="evidence" value="ECO:0007669"/>
    <property type="project" value="UniProtKB-SubCell"/>
</dbReference>
<evidence type="ECO:0000313" key="7">
    <source>
        <dbReference type="EMBL" id="TDL26279.1"/>
    </source>
</evidence>
<proteinExistence type="inferred from homology"/>
<evidence type="ECO:0000256" key="4">
    <source>
        <dbReference type="ARBA" id="ARBA00023242"/>
    </source>
</evidence>
<dbReference type="PANTHER" id="PTHR14577">
    <property type="entry name" value="NUCLEOLAR PROTEIN 12"/>
    <property type="match status" value="1"/>
</dbReference>
<dbReference type="Pfam" id="PF09805">
    <property type="entry name" value="Nop25"/>
    <property type="match status" value="1"/>
</dbReference>
<feature type="coiled-coil region" evidence="5">
    <location>
        <begin position="46"/>
        <end position="77"/>
    </location>
</feature>
<feature type="region of interest" description="Disordered" evidence="6">
    <location>
        <begin position="93"/>
        <end position="227"/>
    </location>
</feature>
<dbReference type="EMBL" id="ML170162">
    <property type="protein sequence ID" value="TDL26279.1"/>
    <property type="molecule type" value="Genomic_DNA"/>
</dbReference>
<dbReference type="STRING" id="50990.A0A4Y7QHH0"/>
<evidence type="ECO:0000256" key="3">
    <source>
        <dbReference type="ARBA" id="ARBA00023054"/>
    </source>
</evidence>
<evidence type="ECO:0000256" key="6">
    <source>
        <dbReference type="SAM" id="MobiDB-lite"/>
    </source>
</evidence>
<evidence type="ECO:0000256" key="5">
    <source>
        <dbReference type="SAM" id="Coils"/>
    </source>
</evidence>
<keyword evidence="3 5" id="KW-0175">Coiled coil</keyword>
<dbReference type="OrthoDB" id="551633at2759"/>
<evidence type="ECO:0000256" key="2">
    <source>
        <dbReference type="ARBA" id="ARBA00007175"/>
    </source>
</evidence>
<reference evidence="7 8" key="1">
    <citation type="submission" date="2018-06" db="EMBL/GenBank/DDBJ databases">
        <title>A transcriptomic atlas of mushroom development highlights an independent origin of complex multicellularity.</title>
        <authorList>
            <consortium name="DOE Joint Genome Institute"/>
            <person name="Krizsan K."/>
            <person name="Almasi E."/>
            <person name="Merenyi Z."/>
            <person name="Sahu N."/>
            <person name="Viragh M."/>
            <person name="Koszo T."/>
            <person name="Mondo S."/>
            <person name="Kiss B."/>
            <person name="Balint B."/>
            <person name="Kues U."/>
            <person name="Barry K."/>
            <person name="Hegedus J.C."/>
            <person name="Henrissat B."/>
            <person name="Johnson J."/>
            <person name="Lipzen A."/>
            <person name="Ohm R."/>
            <person name="Nagy I."/>
            <person name="Pangilinan J."/>
            <person name="Yan J."/>
            <person name="Xiong Y."/>
            <person name="Grigoriev I.V."/>
            <person name="Hibbett D.S."/>
            <person name="Nagy L.G."/>
        </authorList>
    </citation>
    <scope>NUCLEOTIDE SEQUENCE [LARGE SCALE GENOMIC DNA]</scope>
    <source>
        <strain evidence="7 8">SZMC22713</strain>
    </source>
</reference>
<accession>A0A4Y7QHH0</accession>
<protein>
    <recommendedName>
        <fullName evidence="9">Nucleolar protein 12</fullName>
    </recommendedName>
</protein>
<comment type="subcellular location">
    <subcellularLocation>
        <location evidence="1">Nucleus</location>
        <location evidence="1">Nucleolus</location>
    </subcellularLocation>
</comment>
<feature type="compositionally biased region" description="Basic and acidic residues" evidence="6">
    <location>
        <begin position="151"/>
        <end position="162"/>
    </location>
</feature>
<evidence type="ECO:0000256" key="1">
    <source>
        <dbReference type="ARBA" id="ARBA00004604"/>
    </source>
</evidence>
<keyword evidence="4" id="KW-0539">Nucleus</keyword>
<sequence>MNSAILSHSHKVIKAKKKAKQNQIKEIVFDDSARYEFLTGFRKRNLLKKEAAVQKAKERERQARLEARREQRQLLKEQALENAAMVEKAYRDEIAGSDSEEEFTGFSTAEKGKAKQVEDAYEDEEQLATVTVIEEFDPDTLIHPPKPTSHSLEKSAEADHKSTTKPPDNSKPKSKTASGGKKKVKYETKAGRKAQHTKERARKKDKAERAGGKRGRAGGGNGARGRR</sequence>
<evidence type="ECO:0008006" key="9">
    <source>
        <dbReference type="Google" id="ProtNLM"/>
    </source>
</evidence>
<name>A0A4Y7QHH0_9AGAM</name>
<comment type="similarity">
    <text evidence="2">Belongs to the RRP17 family.</text>
</comment>
<dbReference type="GO" id="GO:0019843">
    <property type="term" value="F:rRNA binding"/>
    <property type="evidence" value="ECO:0007669"/>
    <property type="project" value="TreeGrafter"/>
</dbReference>
<keyword evidence="8" id="KW-1185">Reference proteome</keyword>
<gene>
    <name evidence="7" type="ORF">BD410DRAFT_784367</name>
</gene>
<organism evidence="7 8">
    <name type="scientific">Rickenella mellea</name>
    <dbReference type="NCBI Taxonomy" id="50990"/>
    <lineage>
        <taxon>Eukaryota</taxon>
        <taxon>Fungi</taxon>
        <taxon>Dikarya</taxon>
        <taxon>Basidiomycota</taxon>
        <taxon>Agaricomycotina</taxon>
        <taxon>Agaricomycetes</taxon>
        <taxon>Hymenochaetales</taxon>
        <taxon>Rickenellaceae</taxon>
        <taxon>Rickenella</taxon>
    </lineage>
</organism>
<dbReference type="VEuPathDB" id="FungiDB:BD410DRAFT_784367"/>